<evidence type="ECO:0000313" key="1">
    <source>
        <dbReference type="EMBL" id="KAK9237004.1"/>
    </source>
</evidence>
<dbReference type="Proteomes" id="UP001433508">
    <property type="component" value="Unassembled WGS sequence"/>
</dbReference>
<reference evidence="2" key="1">
    <citation type="journal article" date="2024" name="Front. Bioeng. Biotechnol.">
        <title>Genome-scale model development and genomic sequencing of the oleaginous clade Lipomyces.</title>
        <authorList>
            <person name="Czajka J.J."/>
            <person name="Han Y."/>
            <person name="Kim J."/>
            <person name="Mondo S.J."/>
            <person name="Hofstad B.A."/>
            <person name="Robles A."/>
            <person name="Haridas S."/>
            <person name="Riley R."/>
            <person name="LaButti K."/>
            <person name="Pangilinan J."/>
            <person name="Andreopoulos W."/>
            <person name="Lipzen A."/>
            <person name="Yan J."/>
            <person name="Wang M."/>
            <person name="Ng V."/>
            <person name="Grigoriev I.V."/>
            <person name="Spatafora J.W."/>
            <person name="Magnuson J.K."/>
            <person name="Baker S.E."/>
            <person name="Pomraning K.R."/>
        </authorList>
    </citation>
    <scope>NUCLEOTIDE SEQUENCE [LARGE SCALE GENOMIC DNA]</scope>
    <source>
        <strain evidence="2">CBS 7786</strain>
    </source>
</reference>
<proteinExistence type="predicted"/>
<protein>
    <submittedName>
        <fullName evidence="1">Uncharacterized protein</fullName>
    </submittedName>
</protein>
<comment type="caution">
    <text evidence="1">The sequence shown here is derived from an EMBL/GenBank/DDBJ whole genome shotgun (WGS) entry which is preliminary data.</text>
</comment>
<sequence>MNMTCTMSSPTPCPESRRGNEPTRRRRFDRQPRSRTGCITCRARHKRCDERTPTCRNCESLNIRCEGYNAQLRWQDKYMRMANIPDTSYRSLRYVNINPERFSEEMERLMEEFSPYDVDHEEDCVGLVKDESVDLDDTAYMYTPTGFASHGGLDLHSFSQYNVSHNDEPYANGLNPKLASYPDMFPIISSPQVAEANESNYLYMGPASVPLTGEYIYAHAAAVLPSSSMDLIQSLDQQVYYG</sequence>
<evidence type="ECO:0000313" key="2">
    <source>
        <dbReference type="Proteomes" id="UP001433508"/>
    </source>
</evidence>
<name>A0ACC3SZD4_LIPKO</name>
<accession>A0ACC3SZD4</accession>
<gene>
    <name evidence="1" type="ORF">V1525DRAFT_426656</name>
</gene>
<keyword evidence="2" id="KW-1185">Reference proteome</keyword>
<organism evidence="1 2">
    <name type="scientific">Lipomyces kononenkoae</name>
    <name type="common">Yeast</name>
    <dbReference type="NCBI Taxonomy" id="34357"/>
    <lineage>
        <taxon>Eukaryota</taxon>
        <taxon>Fungi</taxon>
        <taxon>Dikarya</taxon>
        <taxon>Ascomycota</taxon>
        <taxon>Saccharomycotina</taxon>
        <taxon>Lipomycetes</taxon>
        <taxon>Lipomycetales</taxon>
        <taxon>Lipomycetaceae</taxon>
        <taxon>Lipomyces</taxon>
    </lineage>
</organism>
<dbReference type="EMBL" id="MU971376">
    <property type="protein sequence ID" value="KAK9237004.1"/>
    <property type="molecule type" value="Genomic_DNA"/>
</dbReference>